<name>A0A3N5D436_9ENTR</name>
<evidence type="ECO:0008006" key="3">
    <source>
        <dbReference type="Google" id="ProtNLM"/>
    </source>
</evidence>
<reference evidence="1 2" key="1">
    <citation type="submission" date="2018-11" db="EMBL/GenBank/DDBJ databases">
        <title>Draft genome sequence of Buttiauxella warmboldiae CCUG 35512.</title>
        <authorList>
            <person name="Salva-Serra F."/>
            <person name="Marathe N."/>
            <person name="Moore E."/>
            <person name="Svensson L."/>
            <person name="Engstrom-Jakobsson H."/>
        </authorList>
    </citation>
    <scope>NUCLEOTIDE SEQUENCE [LARGE SCALE GENOMIC DNA]</scope>
    <source>
        <strain evidence="1 2">CCUG 35512</strain>
    </source>
</reference>
<dbReference type="AlphaFoldDB" id="A0A3N5D436"/>
<sequence length="138" mass="16322">METKNKVEGWIYLNEEELNLQFEKIKYEFKDLTFLSIKSPNDLIALREYFNQCLIEGCFKSQRHKLAYLLSKYESGAFNEELGITRRHFVDSTLAKAWLVKMQKEFHPDKNKNIKKDIDFTKVSEGINRAYGEMVGKK</sequence>
<protein>
    <recommendedName>
        <fullName evidence="3">J domain-containing protein</fullName>
    </recommendedName>
</protein>
<evidence type="ECO:0000313" key="2">
    <source>
        <dbReference type="Proteomes" id="UP000268615"/>
    </source>
</evidence>
<dbReference type="EMBL" id="RPOH01000098">
    <property type="protein sequence ID" value="RPH20929.1"/>
    <property type="molecule type" value="Genomic_DNA"/>
</dbReference>
<proteinExistence type="predicted"/>
<accession>A0A3N5D436</accession>
<evidence type="ECO:0000313" key="1">
    <source>
        <dbReference type="EMBL" id="RPH20929.1"/>
    </source>
</evidence>
<dbReference type="OrthoDB" id="9554581at2"/>
<keyword evidence="2" id="KW-1185">Reference proteome</keyword>
<gene>
    <name evidence="1" type="ORF">EHN07_19100</name>
</gene>
<organism evidence="1 2">
    <name type="scientific">Buttiauxella warmboldiae</name>
    <dbReference type="NCBI Taxonomy" id="82993"/>
    <lineage>
        <taxon>Bacteria</taxon>
        <taxon>Pseudomonadati</taxon>
        <taxon>Pseudomonadota</taxon>
        <taxon>Gammaproteobacteria</taxon>
        <taxon>Enterobacterales</taxon>
        <taxon>Enterobacteriaceae</taxon>
        <taxon>Buttiauxella</taxon>
    </lineage>
</organism>
<comment type="caution">
    <text evidence="1">The sequence shown here is derived from an EMBL/GenBank/DDBJ whole genome shotgun (WGS) entry which is preliminary data.</text>
</comment>
<dbReference type="RefSeq" id="WP_124025591.1">
    <property type="nucleotide sequence ID" value="NZ_RPOH01000098.1"/>
</dbReference>
<dbReference type="Proteomes" id="UP000268615">
    <property type="component" value="Unassembled WGS sequence"/>
</dbReference>